<keyword evidence="2" id="KW-1185">Reference proteome</keyword>
<gene>
    <name evidence="1" type="ORF">K5L94_08585</name>
</gene>
<evidence type="ECO:0000313" key="2">
    <source>
        <dbReference type="Proteomes" id="UP001216828"/>
    </source>
</evidence>
<dbReference type="EMBL" id="CP082270">
    <property type="protein sequence ID" value="WDM65313.1"/>
    <property type="molecule type" value="Genomic_DNA"/>
</dbReference>
<evidence type="ECO:0000313" key="1">
    <source>
        <dbReference type="EMBL" id="WDM65313.1"/>
    </source>
</evidence>
<dbReference type="Proteomes" id="UP001216828">
    <property type="component" value="Chromosome"/>
</dbReference>
<proteinExistence type="predicted"/>
<sequence>MAADEFTYFAMSTVRLAHISAISDVIDNGPESGSSRYQVNVIVTGITLSESYAAEPDARQARAVLLDALEDY</sequence>
<protein>
    <submittedName>
        <fullName evidence="1">Uncharacterized protein</fullName>
    </submittedName>
</protein>
<name>A0ABY7Y5R3_9GAMM</name>
<dbReference type="RefSeq" id="WP_142234516.1">
    <property type="nucleotide sequence ID" value="NZ_CP082270.1"/>
</dbReference>
<accession>A0ABY7Y5R3</accession>
<organism evidence="1 2">
    <name type="scientific">Stenotrophomonas forensis</name>
    <dbReference type="NCBI Taxonomy" id="2871169"/>
    <lineage>
        <taxon>Bacteria</taxon>
        <taxon>Pseudomonadati</taxon>
        <taxon>Pseudomonadota</taxon>
        <taxon>Gammaproteobacteria</taxon>
        <taxon>Lysobacterales</taxon>
        <taxon>Lysobacteraceae</taxon>
        <taxon>Stenotrophomonas</taxon>
        <taxon>Stenotrophomonas maltophilia group</taxon>
    </lineage>
</organism>
<reference evidence="1 2" key="1">
    <citation type="submission" date="2021-08" db="EMBL/GenBank/DDBJ databases">
        <title>Stenotrophomonas forensis sp. nov., isolated from contaminated viral transport media.</title>
        <authorList>
            <person name="Nguyen S.V."/>
            <person name="Edwards D."/>
            <person name="Scott S."/>
            <person name="Doss J."/>
            <person name="Merid S."/>
            <person name="Zelaya E."/>
            <person name="Maza C."/>
            <person name="Mann M."/>
            <person name="Hamilton B."/>
            <person name="Blackwell R."/>
            <person name="Tran A."/>
            <person name="Hauser J."/>
        </authorList>
    </citation>
    <scope>NUCLEOTIDE SEQUENCE [LARGE SCALE GENOMIC DNA]</scope>
    <source>
        <strain evidence="1 2">DFS-20110405</strain>
    </source>
</reference>